<dbReference type="OMA" id="MNEVPFM"/>
<dbReference type="Proteomes" id="UP000590564">
    <property type="component" value="Unassembled WGS sequence"/>
</dbReference>
<dbReference type="EMBL" id="JACDUH010000001">
    <property type="protein sequence ID" value="MBA2850136.1"/>
    <property type="molecule type" value="Genomic_DNA"/>
</dbReference>
<evidence type="ECO:0000313" key="23">
    <source>
        <dbReference type="Proteomes" id="UP000571751"/>
    </source>
</evidence>
<dbReference type="InterPro" id="IPR019211">
    <property type="entry name" value="EhaL"/>
</dbReference>
<evidence type="ECO:0000313" key="10">
    <source>
        <dbReference type="EMBL" id="MBB6067210.1"/>
    </source>
</evidence>
<dbReference type="EMBL" id="JACCQJ010000001">
    <property type="protein sequence ID" value="MBG0769056.1"/>
    <property type="molecule type" value="Genomic_DNA"/>
</dbReference>
<evidence type="ECO:0000256" key="1">
    <source>
        <dbReference type="SAM" id="Phobius"/>
    </source>
</evidence>
<dbReference type="EMBL" id="JACDUI010000001">
    <property type="protein sequence ID" value="MBA2839757.1"/>
    <property type="molecule type" value="Genomic_DNA"/>
</dbReference>
<dbReference type="EMBL" id="CP026606">
    <property type="protein sequence ID" value="AVB76758.1"/>
    <property type="molecule type" value="Genomic_DNA"/>
</dbReference>
<evidence type="ECO:0000313" key="4">
    <source>
        <dbReference type="EMBL" id="MBA2847359.1"/>
    </source>
</evidence>
<dbReference type="Proteomes" id="UP000564425">
    <property type="component" value="Unassembled WGS sequence"/>
</dbReference>
<proteinExistence type="predicted"/>
<dbReference type="Proteomes" id="UP000571751">
    <property type="component" value="Unassembled WGS sequence"/>
</dbReference>
<evidence type="ECO:0000313" key="22">
    <source>
        <dbReference type="Proteomes" id="UP000568063"/>
    </source>
</evidence>
<dbReference type="EMBL" id="JACDUN010000001">
    <property type="protein sequence ID" value="MBA2857569.1"/>
    <property type="molecule type" value="Genomic_DNA"/>
</dbReference>
<dbReference type="AlphaFoldDB" id="A0A2L1CBL2"/>
<feature type="transmembrane region" description="Helical" evidence="1">
    <location>
        <begin position="47"/>
        <end position="68"/>
    </location>
</feature>
<name>A0A2L1CBL2_METMI</name>
<evidence type="ECO:0000313" key="15">
    <source>
        <dbReference type="EMBL" id="MBP2219748.1"/>
    </source>
</evidence>
<dbReference type="EMBL" id="JACDUM010000001">
    <property type="protein sequence ID" value="MBA2859475.1"/>
    <property type="molecule type" value="Genomic_DNA"/>
</dbReference>
<dbReference type="Proteomes" id="UP000714405">
    <property type="component" value="Unassembled WGS sequence"/>
</dbReference>
<evidence type="ECO:0000313" key="25">
    <source>
        <dbReference type="Proteomes" id="UP000584706"/>
    </source>
</evidence>
<feature type="transmembrane region" description="Helical" evidence="1">
    <location>
        <begin position="80"/>
        <end position="98"/>
    </location>
</feature>
<dbReference type="EMBL" id="JACDUJ010000001">
    <property type="protein sequence ID" value="MBA2847359.1"/>
    <property type="molecule type" value="Genomic_DNA"/>
</dbReference>
<evidence type="ECO:0000313" key="11">
    <source>
        <dbReference type="EMBL" id="MBB6401315.1"/>
    </source>
</evidence>
<evidence type="ECO:0000313" key="6">
    <source>
        <dbReference type="EMBL" id="MBA2852334.1"/>
    </source>
</evidence>
<dbReference type="Proteomes" id="UP000536195">
    <property type="component" value="Unassembled WGS sequence"/>
</dbReference>
<reference evidence="16" key="1">
    <citation type="journal article" date="2018" name="Genome Announc.">
        <title>Complete Genome Sequence of the Methanococcus maripaludis Type Strain JJ (DSM 2067), a Model for Selenoprotein Synthesis in Archaea.</title>
        <authorList>
            <person name="Poehlein A."/>
            <person name="Heym D."/>
            <person name="Quitzke V."/>
            <person name="Fersch J."/>
            <person name="Daniel R."/>
            <person name="Rother M."/>
        </authorList>
    </citation>
    <scope>NUCLEOTIDE SEQUENCE [LARGE SCALE GENOMIC DNA]</scope>
    <source>
        <strain evidence="16">DSM 2067</strain>
    </source>
</reference>
<evidence type="ECO:0000313" key="17">
    <source>
        <dbReference type="Proteomes" id="UP000522365"/>
    </source>
</evidence>
<evidence type="ECO:0000313" key="9">
    <source>
        <dbReference type="EMBL" id="MBA2868112.1"/>
    </source>
</evidence>
<dbReference type="EMBL" id="JACHED010000001">
    <property type="protein sequence ID" value="MBB6496728.1"/>
    <property type="molecule type" value="Genomic_DNA"/>
</dbReference>
<dbReference type="Proteomes" id="UP000558015">
    <property type="component" value="Unassembled WGS sequence"/>
</dbReference>
<sequence>MNEVPFILLYCAITFVIGSMLGLSYSYKKYAKPYVEKTLDSTALISAIIGGLAFTVNAPISVLFLAFPLGMRPGYGHSEFCLGVLIALIGYILLTIGIV</sequence>
<dbReference type="Proteomes" id="UP000584706">
    <property type="component" value="Unassembled WGS sequence"/>
</dbReference>
<evidence type="ECO:0000313" key="12">
    <source>
        <dbReference type="EMBL" id="MBB6496728.1"/>
    </source>
</evidence>
<dbReference type="Proteomes" id="UP000522365">
    <property type="component" value="Unassembled WGS sequence"/>
</dbReference>
<evidence type="ECO:0000313" key="5">
    <source>
        <dbReference type="EMBL" id="MBA2850136.1"/>
    </source>
</evidence>
<evidence type="ECO:0000313" key="24">
    <source>
        <dbReference type="Proteomes" id="UP000571854"/>
    </source>
</evidence>
<reference evidence="13" key="3">
    <citation type="submission" date="2020-07" db="EMBL/GenBank/DDBJ databases">
        <title>Severe corrosion of carbon steel in oil field produced water can be linked to methanogenic archaea containing a special type of NiFe hydrogenase.</title>
        <authorList>
            <person name="Lahme S."/>
            <person name="Mand J."/>
            <person name="Longwell J."/>
            <person name="Smith R."/>
            <person name="Enning D."/>
        </authorList>
    </citation>
    <scope>NUCLEOTIDE SEQUENCE</scope>
    <source>
        <strain evidence="13">MIC098Bin5</strain>
    </source>
</reference>
<dbReference type="EMBL" id="JACDUK010000001">
    <property type="protein sequence ID" value="MBA2852334.1"/>
    <property type="molecule type" value="Genomic_DNA"/>
</dbReference>
<evidence type="ECO:0000313" key="13">
    <source>
        <dbReference type="EMBL" id="MBG0769056.1"/>
    </source>
</evidence>
<dbReference type="InterPro" id="IPR011305">
    <property type="entry name" value="Prd_NiFe_hyd_3_EhaL"/>
</dbReference>
<evidence type="ECO:0000313" key="19">
    <source>
        <dbReference type="Proteomes" id="UP000558015"/>
    </source>
</evidence>
<dbReference type="EMBL" id="JACHEC010000001">
    <property type="protein sequence ID" value="MBB6401315.1"/>
    <property type="molecule type" value="Genomic_DNA"/>
</dbReference>
<dbReference type="Pfam" id="PF09877">
    <property type="entry name" value="EhaL"/>
    <property type="match status" value="1"/>
</dbReference>
<dbReference type="EMBL" id="JACDUP010000001">
    <property type="protein sequence ID" value="MBA2868112.1"/>
    <property type="molecule type" value="Genomic_DNA"/>
</dbReference>
<organism evidence="2 16">
    <name type="scientific">Methanococcus maripaludis</name>
    <name type="common">Methanococcus deltae</name>
    <dbReference type="NCBI Taxonomy" id="39152"/>
    <lineage>
        <taxon>Archaea</taxon>
        <taxon>Methanobacteriati</taxon>
        <taxon>Methanobacteriota</taxon>
        <taxon>Methanomada group</taxon>
        <taxon>Methanococci</taxon>
        <taxon>Methanococcales</taxon>
        <taxon>Methanococcaceae</taxon>
        <taxon>Methanococcus</taxon>
    </lineage>
</organism>
<accession>A0A2L1CBL2</accession>
<gene>
    <name evidence="13" type="ORF">H0S71_04010</name>
    <name evidence="14" type="ORF">HNP85_001172</name>
    <name evidence="5" type="ORF">HNP86_000267</name>
    <name evidence="3" type="ORF">HNP87_000269</name>
    <name evidence="4" type="ORF">HNP88_001543</name>
    <name evidence="6" type="ORF">HNP89_000271</name>
    <name evidence="8" type="ORF">HNP91_000270</name>
    <name evidence="11" type="ORF">HNP92_000600</name>
    <name evidence="7" type="ORF">HNP93_000270</name>
    <name evidence="9" type="ORF">HNP95_000271</name>
    <name evidence="12" type="ORF">HNP96_000749</name>
    <name evidence="10" type="ORF">HNP97_000700</name>
    <name evidence="15" type="ORF">J2745_001241</name>
    <name evidence="2" type="ORF">MMJJ_13800</name>
</gene>
<evidence type="ECO:0000313" key="3">
    <source>
        <dbReference type="EMBL" id="MBA2839757.1"/>
    </source>
</evidence>
<dbReference type="GeneID" id="10983034"/>
<evidence type="ECO:0000313" key="7">
    <source>
        <dbReference type="EMBL" id="MBA2857569.1"/>
    </source>
</evidence>
<dbReference type="PIRSF" id="PIRSF004953">
    <property type="entry name" value="EhaL"/>
    <property type="match status" value="1"/>
</dbReference>
<evidence type="ECO:0000313" key="18">
    <source>
        <dbReference type="Proteomes" id="UP000536195"/>
    </source>
</evidence>
<dbReference type="RefSeq" id="WP_011171403.1">
    <property type="nucleotide sequence ID" value="NZ_BAAABJ010000001.1"/>
</dbReference>
<evidence type="ECO:0000313" key="8">
    <source>
        <dbReference type="EMBL" id="MBA2859475.1"/>
    </source>
</evidence>
<dbReference type="EMBL" id="JACHIQ010000001">
    <property type="protein sequence ID" value="MBB6067210.1"/>
    <property type="molecule type" value="Genomic_DNA"/>
</dbReference>
<dbReference type="Proteomes" id="UP000571854">
    <property type="component" value="Unassembled WGS sequence"/>
</dbReference>
<protein>
    <submittedName>
        <fullName evidence="13">DUF2104 domain-containing protein</fullName>
    </submittedName>
    <submittedName>
        <fullName evidence="3">Energy-converting hydrogenase A subunit L</fullName>
    </submittedName>
</protein>
<reference evidence="2" key="2">
    <citation type="submission" date="2018-02" db="EMBL/GenBank/DDBJ databases">
        <title>Complete genome sequence of the Methanococcus maripaludis type strain JJ (DSM 2067), a model for selenoprotein synthesis in Archaea.</title>
        <authorList>
            <person name="Poehlein A."/>
            <person name="Heym D."/>
            <person name="Quitzke V."/>
            <person name="Fersch J."/>
            <person name="Daniel R."/>
            <person name="Rother M."/>
        </authorList>
    </citation>
    <scope>NUCLEOTIDE SEQUENCE [LARGE SCALE GENOMIC DNA]</scope>
    <source>
        <strain evidence="2">DSM 2067</strain>
    </source>
</reference>
<keyword evidence="1" id="KW-0812">Transmembrane</keyword>
<evidence type="ECO:0000313" key="26">
    <source>
        <dbReference type="Proteomes" id="UP000590564"/>
    </source>
</evidence>
<dbReference type="KEGG" id="mmad:MMJJ_13800"/>
<dbReference type="EMBL" id="JAGINF010000003">
    <property type="protein sequence ID" value="MBP2219748.1"/>
    <property type="molecule type" value="Genomic_DNA"/>
</dbReference>
<evidence type="ECO:0000313" key="16">
    <source>
        <dbReference type="Proteomes" id="UP000239462"/>
    </source>
</evidence>
<dbReference type="EMBL" id="JAFBBC010000001">
    <property type="protein sequence ID" value="MBM7409500.1"/>
    <property type="molecule type" value="Genomic_DNA"/>
</dbReference>
<dbReference type="Proteomes" id="UP000568063">
    <property type="component" value="Unassembled WGS sequence"/>
</dbReference>
<reference evidence="15" key="5">
    <citation type="submission" date="2021-03" db="EMBL/GenBank/DDBJ databases">
        <title>Genomic Encyclopedia of Type Strains, Phase IV (KMG-IV): sequencing the most valuable type-strain genomes for metagenomic binning, comparative biology and taxonomic classification.</title>
        <authorList>
            <person name="Goeker M."/>
        </authorList>
    </citation>
    <scope>NUCLEOTIDE SEQUENCE</scope>
    <source>
        <strain evidence="15">DSM 2771</strain>
    </source>
</reference>
<keyword evidence="1" id="KW-1133">Transmembrane helix</keyword>
<keyword evidence="1" id="KW-0472">Membrane</keyword>
<feature type="transmembrane region" description="Helical" evidence="1">
    <location>
        <begin position="7"/>
        <end position="27"/>
    </location>
</feature>
<dbReference type="Proteomes" id="UP000239462">
    <property type="component" value="Chromosome"/>
</dbReference>
<evidence type="ECO:0000313" key="2">
    <source>
        <dbReference type="EMBL" id="AVB76758.1"/>
    </source>
</evidence>
<evidence type="ECO:0000313" key="14">
    <source>
        <dbReference type="EMBL" id="MBM7409500.1"/>
    </source>
</evidence>
<dbReference type="Proteomes" id="UP000563838">
    <property type="component" value="Unassembled WGS sequence"/>
</dbReference>
<dbReference type="Proteomes" id="UP000742560">
    <property type="component" value="Unassembled WGS sequence"/>
</dbReference>
<dbReference type="Proteomes" id="UP000722095">
    <property type="component" value="Unassembled WGS sequence"/>
</dbReference>
<reference evidence="18 25" key="4">
    <citation type="submission" date="2020-08" db="EMBL/GenBank/DDBJ databases">
        <title>Genomic Encyclopedia of Type Strains, Phase IV (KMG-V): Genome sequencing to study the core and pangenomes of soil and plant-associated prokaryotes.</title>
        <authorList>
            <person name="Whitman W."/>
        </authorList>
    </citation>
    <scope>NUCLEOTIDE SEQUENCE [LARGE SCALE GENOMIC DNA]</scope>
    <source>
        <strain evidence="5 21">A1</strain>
        <strain evidence="3 20">A4</strain>
        <strain evidence="4 24">A5</strain>
        <strain evidence="11 18">C11</strain>
        <strain evidence="7 19">C12</strain>
        <strain evidence="9 23">C14</strain>
        <strain evidence="8 22">C9</strain>
        <strain evidence="12 26">D1</strain>
        <strain evidence="10 25">DSM 7078</strain>
        <strain evidence="14">RC</strain>
        <strain evidence="6 17">S1</strain>
    </source>
</reference>
<evidence type="ECO:0000313" key="21">
    <source>
        <dbReference type="Proteomes" id="UP000564425"/>
    </source>
</evidence>
<evidence type="ECO:0000313" key="20">
    <source>
        <dbReference type="Proteomes" id="UP000563838"/>
    </source>
</evidence>